<keyword evidence="2" id="KW-1185">Reference proteome</keyword>
<dbReference type="Proteomes" id="UP000066995">
    <property type="component" value="Chromosome"/>
</dbReference>
<name>W0QAX4_9PAST</name>
<dbReference type="eggNOG" id="ENOG5031K5Q">
    <property type="taxonomic scope" value="Bacteria"/>
</dbReference>
<dbReference type="RefSeq" id="WP_244148335.1">
    <property type="nucleotide sequence ID" value="NZ_CP006943.1"/>
</dbReference>
<dbReference type="AlphaFoldDB" id="W0QAX4"/>
<sequence>MILLVFLLVCLLYTRRNIEISRLWEINMRFFGKTLIMSMIGVFIQNSALANNDAQISRYEQAKLRLSYEGDVGNLLQQLSQRLKVGFIAYDIDTARKVSIQNTAETSIKKINEQIGQQLSNTDVRFEKIGERLFMVISAKNAEPLLKDLPQPKEQFVGDIIFDGEQAASESAQTEVSSTSQSDATTKVQHIFSTATDKENIAAAKNKKAPQYKTVTKENLGLKNIRVTPLGTFLIFDSQVEAGKLTVKGNFEELAQGENIIAILHQKSDAPAKIEVVNEQGKKLILEAHKVTSSKKSKK</sequence>
<dbReference type="STRING" id="1433287.X808_15270"/>
<evidence type="ECO:0000313" key="2">
    <source>
        <dbReference type="Proteomes" id="UP000066995"/>
    </source>
</evidence>
<dbReference type="KEGG" id="mvi:X808_15270"/>
<dbReference type="PATRIC" id="fig|1433287.3.peg.1528"/>
<proteinExistence type="predicted"/>
<organism evidence="1 2">
    <name type="scientific">Mannheimia varigena USDA-ARS-USMARC-1296</name>
    <dbReference type="NCBI Taxonomy" id="1433287"/>
    <lineage>
        <taxon>Bacteria</taxon>
        <taxon>Pseudomonadati</taxon>
        <taxon>Pseudomonadota</taxon>
        <taxon>Gammaproteobacteria</taxon>
        <taxon>Pasteurellales</taxon>
        <taxon>Pasteurellaceae</taxon>
        <taxon>Mannheimia</taxon>
    </lineage>
</organism>
<protein>
    <submittedName>
        <fullName evidence="1">Uncharacterized protein</fullName>
    </submittedName>
</protein>
<dbReference type="EMBL" id="CP006943">
    <property type="protein sequence ID" value="AHG76049.1"/>
    <property type="molecule type" value="Genomic_DNA"/>
</dbReference>
<evidence type="ECO:0000313" key="1">
    <source>
        <dbReference type="EMBL" id="AHG76049.1"/>
    </source>
</evidence>
<reference evidence="1 2" key="1">
    <citation type="submission" date="2013-12" db="EMBL/GenBank/DDBJ databases">
        <title>Annotation of the Mannheimia varigena USDA-ARS-USMARC-1296 complete genome.</title>
        <authorList>
            <person name="Harhay G.P."/>
            <person name="Clawson M.L."/>
            <person name="Murray R.W."/>
            <person name="Lubbers B.V."/>
            <person name="Heaton M.P."/>
            <person name="Chitko-Mckown C.G."/>
            <person name="Harhay D.M."/>
            <person name="Smith T.P.L."/>
        </authorList>
    </citation>
    <scope>NUCLEOTIDE SEQUENCE [LARGE SCALE GENOMIC DNA]</scope>
    <source>
        <strain evidence="1 2">USDA-ARS-USMARC-1296</strain>
    </source>
</reference>
<accession>W0QAX4</accession>
<gene>
    <name evidence="1" type="ORF">X808_15270</name>
</gene>
<dbReference type="HOGENOM" id="CLU_1048898_0_0_6"/>